<comment type="similarity">
    <text evidence="3">Belongs to the Integrator subunit 8 family.</text>
</comment>
<evidence type="ECO:0000259" key="6">
    <source>
        <dbReference type="Pfam" id="PF25756"/>
    </source>
</evidence>
<dbReference type="PANTHER" id="PTHR13350:SF1">
    <property type="entry name" value="INTEGRATOR COMPLEX SUBUNIT 8"/>
    <property type="match status" value="1"/>
</dbReference>
<dbReference type="GO" id="GO:0034472">
    <property type="term" value="P:snRNA 3'-end processing"/>
    <property type="evidence" value="ECO:0007669"/>
    <property type="project" value="InterPro"/>
</dbReference>
<evidence type="ECO:0000256" key="3">
    <source>
        <dbReference type="ARBA" id="ARBA00007147"/>
    </source>
</evidence>
<evidence type="ECO:0000256" key="1">
    <source>
        <dbReference type="ARBA" id="ARBA00004123"/>
    </source>
</evidence>
<organism evidence="7">
    <name type="scientific">Melanaphis sacchari</name>
    <dbReference type="NCBI Taxonomy" id="742174"/>
    <lineage>
        <taxon>Eukaryota</taxon>
        <taxon>Metazoa</taxon>
        <taxon>Ecdysozoa</taxon>
        <taxon>Arthropoda</taxon>
        <taxon>Hexapoda</taxon>
        <taxon>Insecta</taxon>
        <taxon>Pterygota</taxon>
        <taxon>Neoptera</taxon>
        <taxon>Paraneoptera</taxon>
        <taxon>Hemiptera</taxon>
        <taxon>Sternorrhyncha</taxon>
        <taxon>Aphidomorpha</taxon>
        <taxon>Aphidoidea</taxon>
        <taxon>Aphididae</taxon>
        <taxon>Aphidini</taxon>
        <taxon>Melanaphis</taxon>
    </lineage>
</organism>
<evidence type="ECO:0000313" key="7">
    <source>
        <dbReference type="EMBL" id="MBW13515.1"/>
    </source>
</evidence>
<evidence type="ECO:0000256" key="5">
    <source>
        <dbReference type="ARBA" id="ARBA00023242"/>
    </source>
</evidence>
<dbReference type="InterPro" id="IPR038751">
    <property type="entry name" value="INTS8"/>
</dbReference>
<evidence type="ECO:0000256" key="2">
    <source>
        <dbReference type="ARBA" id="ARBA00004286"/>
    </source>
</evidence>
<dbReference type="GO" id="GO:0032039">
    <property type="term" value="C:integrator complex"/>
    <property type="evidence" value="ECO:0007669"/>
    <property type="project" value="TreeGrafter"/>
</dbReference>
<dbReference type="GO" id="GO:0005694">
    <property type="term" value="C:chromosome"/>
    <property type="evidence" value="ECO:0007669"/>
    <property type="project" value="UniProtKB-SubCell"/>
</dbReference>
<sequence>MDVDLLRPGMIPIAPNTKLWFEFLIEPSLLEEHLNKSHADPSATELLIKFLYSSMERPKDLPLIDIDELMDSSRIDKKLEYRKRKKYECLKILAMKIVSFWEWDLNILETRVPICLQVIFVQDLLGLVSNDINLIEFESHSAIEDLSQLKDEQIFAIALFHRWTLTVIINYTLSKKSSFTLGPVQDGNEDVLSKLEMQSELSEKMLLRLLDLKRSSYTIPTINTFDPPNELKPLSCHWFKGLTVSSAEFLSQIMYDYAKYKFFKAQYEEAGIYFKKCKELNMNLTSSSFYKIKLEELNGFCAACSSEITENSSLLMQFLYSTQTNHNGILRILETDNQIMEIPMFLRDSLELDLASMLSLGKFTASRDMLLHIHTLNAIRRASVTSGEIVLLPPEDYVTKIKFNLRGPDIFLKDLKLCMQIKDKKFRKNIKMFVCNVLLKCPKNLVKDILKDDHEEIRELFGDEDIHQLLMLPEDIPTVNIDMSKRLNRLKITQINNTNVQKLLLKNKISIEYDSSNLRNLLQQLHKMDMDPMFSILDINYEWQVPLPLQSLLIGLPNGLFKYLVIILIAKSKEMIKLNDFERAKLLLREAETETKINNNIMYSKIRQLILWEGLYTEMLQFQHEFKNFAIGDLVDRCKQCLEFVQNDNLIPRQEIAEQCILTLLNVGEWEYLTKRHYNCFKLPLAIAYTCLDVNKFKGTKKSAKEVWDLILPVFDYGYSATNKRPLDGDPQCTQNRVLSQSDMMRVFLSLRDQNAIQIVLSLLAKIQNFLRDESAMELIMPFLNIWPVIPNGMNIPLRNITEVLGIVLTESLKYHPNHIILLKLKGDLQYVMGHYSSAMKWYLEAIVIVSDYFARPVLKPMIEDYVYKRMMKCCMQMQNFTQAAILCLFQEEIDYATAYKCASETNSCDALDEYYDYIWDINLLEFLIYWHTKLNHQEHRQKLLKTIGALELNANNNEEIKREAANIRKLKFLRALSQQYVHP</sequence>
<keyword evidence="5" id="KW-0539">Nucleus</keyword>
<dbReference type="InterPro" id="IPR011990">
    <property type="entry name" value="TPR-like_helical_dom_sf"/>
</dbReference>
<name>A0A2H8THD0_9HEMI</name>
<reference evidence="7" key="1">
    <citation type="submission" date="2017-10" db="EMBL/GenBank/DDBJ databases">
        <title>Transcriptome Assembly of Sugarcane Aphid Adults.</title>
        <authorList>
            <person name="Scully E.D."/>
            <person name="Palmer N.A."/>
            <person name="Geib S.M."/>
            <person name="Sarath G."/>
            <person name="Sattler S.E."/>
        </authorList>
    </citation>
    <scope>NUCLEOTIDE SEQUENCE</scope>
    <source>
        <tissue evidence="7">Whole body</tissue>
    </source>
</reference>
<gene>
    <name evidence="7" type="primary">ints8_5</name>
</gene>
<accession>A0A2H8THD0</accession>
<proteinExistence type="inferred from homology"/>
<dbReference type="AlphaFoldDB" id="A0A2H8THD0"/>
<dbReference type="Pfam" id="PF25756">
    <property type="entry name" value="TPR_INTS8"/>
    <property type="match status" value="1"/>
</dbReference>
<protein>
    <submittedName>
        <fullName evidence="7">Integrator complex subunit 8</fullName>
    </submittedName>
</protein>
<dbReference type="EMBL" id="GFXV01001710">
    <property type="protein sequence ID" value="MBW13515.1"/>
    <property type="molecule type" value="Transcribed_RNA"/>
</dbReference>
<dbReference type="InterPro" id="IPR057980">
    <property type="entry name" value="TPR_INTS8"/>
</dbReference>
<evidence type="ECO:0000256" key="4">
    <source>
        <dbReference type="ARBA" id="ARBA00022454"/>
    </source>
</evidence>
<keyword evidence="4" id="KW-0158">Chromosome</keyword>
<dbReference type="OrthoDB" id="64340at2759"/>
<comment type="subcellular location">
    <subcellularLocation>
        <location evidence="2">Chromosome</location>
    </subcellularLocation>
    <subcellularLocation>
        <location evidence="1">Nucleus</location>
    </subcellularLocation>
</comment>
<dbReference type="SUPFAM" id="SSF48452">
    <property type="entry name" value="TPR-like"/>
    <property type="match status" value="1"/>
</dbReference>
<feature type="domain" description="INTS8 TPR repeats" evidence="6">
    <location>
        <begin position="505"/>
        <end position="981"/>
    </location>
</feature>
<dbReference type="PANTHER" id="PTHR13350">
    <property type="entry name" value="INTEGRATOR COMPLEX SUBUNIT 8"/>
    <property type="match status" value="1"/>
</dbReference>